<accession>A0A915KDB7</accession>
<dbReference type="AlphaFoldDB" id="A0A915KDB7"/>
<name>A0A915KDB7_ROMCU</name>
<protein>
    <submittedName>
        <fullName evidence="2">Uncharacterized protein</fullName>
    </submittedName>
</protein>
<keyword evidence="1" id="KW-1185">Reference proteome</keyword>
<dbReference type="WBParaSite" id="nRc.2.0.1.t35919-RA">
    <property type="protein sequence ID" value="nRc.2.0.1.t35919-RA"/>
    <property type="gene ID" value="nRc.2.0.1.g35919"/>
</dbReference>
<evidence type="ECO:0000313" key="1">
    <source>
        <dbReference type="Proteomes" id="UP000887565"/>
    </source>
</evidence>
<dbReference type="Proteomes" id="UP000887565">
    <property type="component" value="Unplaced"/>
</dbReference>
<organism evidence="1 2">
    <name type="scientific">Romanomermis culicivorax</name>
    <name type="common">Nematode worm</name>
    <dbReference type="NCBI Taxonomy" id="13658"/>
    <lineage>
        <taxon>Eukaryota</taxon>
        <taxon>Metazoa</taxon>
        <taxon>Ecdysozoa</taxon>
        <taxon>Nematoda</taxon>
        <taxon>Enoplea</taxon>
        <taxon>Dorylaimia</taxon>
        <taxon>Mermithida</taxon>
        <taxon>Mermithoidea</taxon>
        <taxon>Mermithidae</taxon>
        <taxon>Romanomermis</taxon>
    </lineage>
</organism>
<reference evidence="2" key="1">
    <citation type="submission" date="2022-11" db="UniProtKB">
        <authorList>
            <consortium name="WormBaseParasite"/>
        </authorList>
    </citation>
    <scope>IDENTIFICATION</scope>
</reference>
<evidence type="ECO:0000313" key="2">
    <source>
        <dbReference type="WBParaSite" id="nRc.2.0.1.t35919-RA"/>
    </source>
</evidence>
<proteinExistence type="predicted"/>
<sequence>MNSIFGPYAKPSSQKSQTATIIGFVFIKLIELMNKSTMSVIPCHLTSRKYGLENNLSKYQKIKRTRMYKDTNDDE</sequence>